<evidence type="ECO:0000256" key="1">
    <source>
        <dbReference type="ARBA" id="ARBA00022729"/>
    </source>
</evidence>
<keyword evidence="3" id="KW-1185">Reference proteome</keyword>
<name>A0A9P0IVU4_APHGO</name>
<dbReference type="EMBL" id="OU899034">
    <property type="protein sequence ID" value="CAH1714090.1"/>
    <property type="molecule type" value="Genomic_DNA"/>
</dbReference>
<keyword evidence="1" id="KW-0732">Signal</keyword>
<dbReference type="Gene3D" id="2.70.220.10">
    <property type="entry name" value="Ganglioside GM2 activator"/>
    <property type="match status" value="1"/>
</dbReference>
<organism evidence="2 3">
    <name type="scientific">Aphis gossypii</name>
    <name type="common">Cotton aphid</name>
    <dbReference type="NCBI Taxonomy" id="80765"/>
    <lineage>
        <taxon>Eukaryota</taxon>
        <taxon>Metazoa</taxon>
        <taxon>Ecdysozoa</taxon>
        <taxon>Arthropoda</taxon>
        <taxon>Hexapoda</taxon>
        <taxon>Insecta</taxon>
        <taxon>Pterygota</taxon>
        <taxon>Neoptera</taxon>
        <taxon>Paraneoptera</taxon>
        <taxon>Hemiptera</taxon>
        <taxon>Sternorrhyncha</taxon>
        <taxon>Aphidomorpha</taxon>
        <taxon>Aphidoidea</taxon>
        <taxon>Aphididae</taxon>
        <taxon>Aphidini</taxon>
        <taxon>Aphis</taxon>
        <taxon>Aphis</taxon>
    </lineage>
</organism>
<reference evidence="2" key="2">
    <citation type="submission" date="2022-10" db="EMBL/GenBank/DDBJ databases">
        <authorList>
            <consortium name="ENA_rothamsted_submissions"/>
            <consortium name="culmorum"/>
            <person name="King R."/>
        </authorList>
    </citation>
    <scope>NUCLEOTIDE SEQUENCE</scope>
</reference>
<evidence type="ECO:0000313" key="2">
    <source>
        <dbReference type="EMBL" id="CAH1714090.1"/>
    </source>
</evidence>
<dbReference type="AlphaFoldDB" id="A0A9P0IVU4"/>
<sequence length="108" mass="12230">MAGKDSIGGWKDNAMVFQKLKACSSLKQFLGAVWTQIMDSVGIYNATCPIPMGFYKLSGLDTAVFASANFSKKYFYGSYKFRFSFTKNNEVYGCFVIVVELRRPWETD</sequence>
<gene>
    <name evidence="2" type="ORF">APHIGO_LOCUS2640</name>
</gene>
<dbReference type="InterPro" id="IPR036846">
    <property type="entry name" value="GM2-AP_sf"/>
</dbReference>
<accession>A0A9P0IVU4</accession>
<dbReference type="Proteomes" id="UP001154329">
    <property type="component" value="Chromosome 1"/>
</dbReference>
<evidence type="ECO:0000313" key="3">
    <source>
        <dbReference type="Proteomes" id="UP001154329"/>
    </source>
</evidence>
<protein>
    <recommendedName>
        <fullName evidence="4">MD-2-related lipid-recognition domain-containing protein</fullName>
    </recommendedName>
</protein>
<evidence type="ECO:0008006" key="4">
    <source>
        <dbReference type="Google" id="ProtNLM"/>
    </source>
</evidence>
<proteinExistence type="predicted"/>
<reference evidence="2" key="1">
    <citation type="submission" date="2022-02" db="EMBL/GenBank/DDBJ databases">
        <authorList>
            <person name="King R."/>
        </authorList>
    </citation>
    <scope>NUCLEOTIDE SEQUENCE</scope>
</reference>